<keyword evidence="3" id="KW-0378">Hydrolase</keyword>
<comment type="caution">
    <text evidence="6">The sequence shown here is derived from an EMBL/GenBank/DDBJ whole genome shotgun (WGS) entry which is preliminary data.</text>
</comment>
<dbReference type="PANTHER" id="PTHR21661">
    <property type="entry name" value="EPOXIDE HYDROLASE 1-RELATED"/>
    <property type="match status" value="1"/>
</dbReference>
<feature type="region of interest" description="Disordered" evidence="4">
    <location>
        <begin position="1"/>
        <end position="26"/>
    </location>
</feature>
<dbReference type="PANTHER" id="PTHR21661:SF35">
    <property type="entry name" value="EPOXIDE HYDROLASE"/>
    <property type="match status" value="1"/>
</dbReference>
<dbReference type="InterPro" id="IPR010497">
    <property type="entry name" value="Epoxide_hydro_N"/>
</dbReference>
<dbReference type="Gene3D" id="3.40.50.1820">
    <property type="entry name" value="alpha/beta hydrolase"/>
    <property type="match status" value="1"/>
</dbReference>
<dbReference type="Pfam" id="PF06441">
    <property type="entry name" value="EHN"/>
    <property type="match status" value="1"/>
</dbReference>
<reference evidence="7" key="1">
    <citation type="journal article" date="2019" name="Int. J. Syst. Evol. Microbiol.">
        <title>The Global Catalogue of Microorganisms (GCM) 10K type strain sequencing project: providing services to taxonomists for standard genome sequencing and annotation.</title>
        <authorList>
            <consortium name="The Broad Institute Genomics Platform"/>
            <consortium name="The Broad Institute Genome Sequencing Center for Infectious Disease"/>
            <person name="Wu L."/>
            <person name="Ma J."/>
        </authorList>
    </citation>
    <scope>NUCLEOTIDE SEQUENCE [LARGE SCALE GENOMIC DNA]</scope>
    <source>
        <strain evidence="7">JCM 10977</strain>
    </source>
</reference>
<keyword evidence="7" id="KW-1185">Reference proteome</keyword>
<feature type="domain" description="Epoxide hydrolase N-terminal" evidence="5">
    <location>
        <begin position="72"/>
        <end position="177"/>
    </location>
</feature>
<accession>A0ABP4A9C6</accession>
<sequence length="444" mass="49048">MSFRMVRVLTPNRSASSDPGQAGRDCIRASNDSNLEEVSRMPQNDSSIGNLTFLYGFYGKAMNNNGSTSADIRSFRVEIAQADLDDLNTRLANTRLPEPAPGDDWELGTPNSYLREMVDHWQTGFDWRAQEARMNEYPHYLTDIDGQTVHFIHVPSAEADATPLLLIHSYPGSFIDFLDMIGPLTDPVAHGGQASDAFSVVIPSIPGFGFSTPLVDRGWTMARVARTFDTLMRRLGYSEYGSHGSDAGAMISRELGLLNPDGFLGLHVLQLFSFPSGDPAEFEKFTPEDYAALEHLQWFQSVGGYNAINSTRPQTVAVGISDSPVGQLAWNELFNSFGNGTSLVTQDQILTEVSLYWFTNTSATAGRYHYEEAHSGAEPTINTAPTGVAVFADDFKTIRPLADRDNSNIIHWTNFKEGGHYASLERPTDLTTDLRTFFASLRTN</sequence>
<dbReference type="InterPro" id="IPR016292">
    <property type="entry name" value="Epoxide_hydrolase"/>
</dbReference>
<dbReference type="PIRSF" id="PIRSF001112">
    <property type="entry name" value="Epoxide_hydrolase"/>
    <property type="match status" value="1"/>
</dbReference>
<dbReference type="PRINTS" id="PR00412">
    <property type="entry name" value="EPOXHYDRLASE"/>
</dbReference>
<evidence type="ECO:0000313" key="6">
    <source>
        <dbReference type="EMBL" id="GAA0931964.1"/>
    </source>
</evidence>
<evidence type="ECO:0000313" key="7">
    <source>
        <dbReference type="Proteomes" id="UP001500542"/>
    </source>
</evidence>
<organism evidence="6 7">
    <name type="scientific">Kribbella koreensis</name>
    <dbReference type="NCBI Taxonomy" id="57909"/>
    <lineage>
        <taxon>Bacteria</taxon>
        <taxon>Bacillati</taxon>
        <taxon>Actinomycetota</taxon>
        <taxon>Actinomycetes</taxon>
        <taxon>Propionibacteriales</taxon>
        <taxon>Kribbellaceae</taxon>
        <taxon>Kribbella</taxon>
    </lineage>
</organism>
<protein>
    <recommendedName>
        <fullName evidence="5">Epoxide hydrolase N-terminal domain-containing protein</fullName>
    </recommendedName>
</protein>
<evidence type="ECO:0000256" key="4">
    <source>
        <dbReference type="SAM" id="MobiDB-lite"/>
    </source>
</evidence>
<dbReference type="EMBL" id="BAAAHK010000003">
    <property type="protein sequence ID" value="GAA0931964.1"/>
    <property type="molecule type" value="Genomic_DNA"/>
</dbReference>
<evidence type="ECO:0000256" key="3">
    <source>
        <dbReference type="ARBA" id="ARBA00022801"/>
    </source>
</evidence>
<evidence type="ECO:0000256" key="1">
    <source>
        <dbReference type="ARBA" id="ARBA00010088"/>
    </source>
</evidence>
<gene>
    <name evidence="6" type="ORF">GCM10009554_16170</name>
</gene>
<evidence type="ECO:0000259" key="5">
    <source>
        <dbReference type="Pfam" id="PF06441"/>
    </source>
</evidence>
<dbReference type="InterPro" id="IPR029058">
    <property type="entry name" value="AB_hydrolase_fold"/>
</dbReference>
<dbReference type="Proteomes" id="UP001500542">
    <property type="component" value="Unassembled WGS sequence"/>
</dbReference>
<evidence type="ECO:0000256" key="2">
    <source>
        <dbReference type="ARBA" id="ARBA00022797"/>
    </source>
</evidence>
<comment type="similarity">
    <text evidence="1">Belongs to the peptidase S33 family.</text>
</comment>
<dbReference type="InterPro" id="IPR000639">
    <property type="entry name" value="Epox_hydrolase-like"/>
</dbReference>
<name>A0ABP4A9C6_9ACTN</name>
<proteinExistence type="inferred from homology"/>
<dbReference type="SUPFAM" id="SSF53474">
    <property type="entry name" value="alpha/beta-Hydrolases"/>
    <property type="match status" value="1"/>
</dbReference>
<keyword evidence="2" id="KW-0058">Aromatic hydrocarbons catabolism</keyword>